<evidence type="ECO:0008006" key="5">
    <source>
        <dbReference type="Google" id="ProtNLM"/>
    </source>
</evidence>
<accession>A0ABV8KEF1</accession>
<sequence length="183" mass="19033">MSGVRKAVEFLFTRVLRSRIGVALGLAVVVLGIVGAARLYAGPTDPVVRARPPAPIATVDPEAGDDGVIDAESTPTPSTSPGAAAPGTVAKAFATAWLLHRGVPAEQWHAALAPHSTKALSEKLSGVDPAGVPADEMTGEPVVDPRTPTLVEVTVPMNAGRLRLQLVAPDGRWLVDTVDWERS</sequence>
<keyword evidence="2" id="KW-0472">Membrane</keyword>
<protein>
    <recommendedName>
        <fullName evidence="5">DUF4878 domain-containing protein</fullName>
    </recommendedName>
</protein>
<dbReference type="Proteomes" id="UP001595868">
    <property type="component" value="Unassembled WGS sequence"/>
</dbReference>
<evidence type="ECO:0000313" key="3">
    <source>
        <dbReference type="EMBL" id="MFC4104371.1"/>
    </source>
</evidence>
<comment type="caution">
    <text evidence="3">The sequence shown here is derived from an EMBL/GenBank/DDBJ whole genome shotgun (WGS) entry which is preliminary data.</text>
</comment>
<keyword evidence="2" id="KW-1133">Transmembrane helix</keyword>
<reference evidence="4" key="1">
    <citation type="journal article" date="2019" name="Int. J. Syst. Evol. Microbiol.">
        <title>The Global Catalogue of Microorganisms (GCM) 10K type strain sequencing project: providing services to taxonomists for standard genome sequencing and annotation.</title>
        <authorList>
            <consortium name="The Broad Institute Genomics Platform"/>
            <consortium name="The Broad Institute Genome Sequencing Center for Infectious Disease"/>
            <person name="Wu L."/>
            <person name="Ma J."/>
        </authorList>
    </citation>
    <scope>NUCLEOTIDE SEQUENCE [LARGE SCALE GENOMIC DNA]</scope>
    <source>
        <strain evidence="4">2902at01</strain>
    </source>
</reference>
<feature type="transmembrane region" description="Helical" evidence="2">
    <location>
        <begin position="20"/>
        <end position="41"/>
    </location>
</feature>
<gene>
    <name evidence="3" type="ORF">ACFOX0_00255</name>
</gene>
<evidence type="ECO:0000256" key="2">
    <source>
        <dbReference type="SAM" id="Phobius"/>
    </source>
</evidence>
<keyword evidence="4" id="KW-1185">Reference proteome</keyword>
<feature type="region of interest" description="Disordered" evidence="1">
    <location>
        <begin position="50"/>
        <end position="86"/>
    </location>
</feature>
<name>A0ABV8KEF1_9ACTN</name>
<dbReference type="RefSeq" id="WP_377541297.1">
    <property type="nucleotide sequence ID" value="NZ_JBHSBN010000001.1"/>
</dbReference>
<organism evidence="3 4">
    <name type="scientific">Micromonospora zhanjiangensis</name>
    <dbReference type="NCBI Taxonomy" id="1522057"/>
    <lineage>
        <taxon>Bacteria</taxon>
        <taxon>Bacillati</taxon>
        <taxon>Actinomycetota</taxon>
        <taxon>Actinomycetes</taxon>
        <taxon>Micromonosporales</taxon>
        <taxon>Micromonosporaceae</taxon>
        <taxon>Micromonospora</taxon>
    </lineage>
</organism>
<evidence type="ECO:0000313" key="4">
    <source>
        <dbReference type="Proteomes" id="UP001595868"/>
    </source>
</evidence>
<evidence type="ECO:0000256" key="1">
    <source>
        <dbReference type="SAM" id="MobiDB-lite"/>
    </source>
</evidence>
<dbReference type="EMBL" id="JBHSBN010000001">
    <property type="protein sequence ID" value="MFC4104371.1"/>
    <property type="molecule type" value="Genomic_DNA"/>
</dbReference>
<feature type="compositionally biased region" description="Low complexity" evidence="1">
    <location>
        <begin position="73"/>
        <end position="86"/>
    </location>
</feature>
<keyword evidence="2" id="KW-0812">Transmembrane</keyword>
<proteinExistence type="predicted"/>